<evidence type="ECO:0000313" key="2">
    <source>
        <dbReference type="EnsemblMetazoa" id="SMAR005378-PA"/>
    </source>
</evidence>
<dbReference type="AlphaFoldDB" id="T1IW18"/>
<keyword evidence="1" id="KW-1133">Transmembrane helix</keyword>
<feature type="transmembrane region" description="Helical" evidence="1">
    <location>
        <begin position="21"/>
        <end position="40"/>
    </location>
</feature>
<proteinExistence type="predicted"/>
<dbReference type="EMBL" id="JH431603">
    <property type="status" value="NOT_ANNOTATED_CDS"/>
    <property type="molecule type" value="Genomic_DNA"/>
</dbReference>
<keyword evidence="1" id="KW-0812">Transmembrane</keyword>
<evidence type="ECO:0000313" key="3">
    <source>
        <dbReference type="Proteomes" id="UP000014500"/>
    </source>
</evidence>
<keyword evidence="3" id="KW-1185">Reference proteome</keyword>
<reference evidence="3" key="1">
    <citation type="submission" date="2011-05" db="EMBL/GenBank/DDBJ databases">
        <authorList>
            <person name="Richards S.R."/>
            <person name="Qu J."/>
            <person name="Jiang H."/>
            <person name="Jhangiani S.N."/>
            <person name="Agravi P."/>
            <person name="Goodspeed R."/>
            <person name="Gross S."/>
            <person name="Mandapat C."/>
            <person name="Jackson L."/>
            <person name="Mathew T."/>
            <person name="Pu L."/>
            <person name="Thornton R."/>
            <person name="Saada N."/>
            <person name="Wilczek-Boney K.B."/>
            <person name="Lee S."/>
            <person name="Kovar C."/>
            <person name="Wu Y."/>
            <person name="Scherer S.E."/>
            <person name="Worley K.C."/>
            <person name="Muzny D.M."/>
            <person name="Gibbs R."/>
        </authorList>
    </citation>
    <scope>NUCLEOTIDE SEQUENCE</scope>
    <source>
        <strain evidence="3">Brora</strain>
    </source>
</reference>
<name>T1IW18_STRMM</name>
<sequence>MHLTTCKSLIRTRITFVNGNVAKSWLHVFLMCLIIFWAWLGNCLQQTHETRVGLGPPIIDALLVVDTKLFLRLTESTQVEKANNHWVSKIEKETFEILNFSTFLSPFCMAQVGGRRVGMWKSLSNKMLSTDDGSCRQRGAFSHVKHAQF</sequence>
<dbReference type="Proteomes" id="UP000014500">
    <property type="component" value="Unassembled WGS sequence"/>
</dbReference>
<keyword evidence="1" id="KW-0472">Membrane</keyword>
<organism evidence="2 3">
    <name type="scientific">Strigamia maritima</name>
    <name type="common">European centipede</name>
    <name type="synonym">Geophilus maritimus</name>
    <dbReference type="NCBI Taxonomy" id="126957"/>
    <lineage>
        <taxon>Eukaryota</taxon>
        <taxon>Metazoa</taxon>
        <taxon>Ecdysozoa</taxon>
        <taxon>Arthropoda</taxon>
        <taxon>Myriapoda</taxon>
        <taxon>Chilopoda</taxon>
        <taxon>Pleurostigmophora</taxon>
        <taxon>Geophilomorpha</taxon>
        <taxon>Linotaeniidae</taxon>
        <taxon>Strigamia</taxon>
    </lineage>
</organism>
<dbReference type="HOGENOM" id="CLU_1752016_0_0_1"/>
<protein>
    <submittedName>
        <fullName evidence="2">Uncharacterized protein</fullName>
    </submittedName>
</protein>
<dbReference type="EnsemblMetazoa" id="SMAR005378-RA">
    <property type="protein sequence ID" value="SMAR005378-PA"/>
    <property type="gene ID" value="SMAR005378"/>
</dbReference>
<reference evidence="2" key="2">
    <citation type="submission" date="2015-02" db="UniProtKB">
        <authorList>
            <consortium name="EnsemblMetazoa"/>
        </authorList>
    </citation>
    <scope>IDENTIFICATION</scope>
</reference>
<evidence type="ECO:0000256" key="1">
    <source>
        <dbReference type="SAM" id="Phobius"/>
    </source>
</evidence>
<accession>T1IW18</accession>